<proteinExistence type="predicted"/>
<accession>A0A4P8YJ31</accession>
<dbReference type="EMBL" id="CP040428">
    <property type="protein sequence ID" value="QCT19906.1"/>
    <property type="molecule type" value="Genomic_DNA"/>
</dbReference>
<name>A0A4P8YJ31_9ENTR</name>
<dbReference type="KEGG" id="izh:FEM41_09715"/>
<evidence type="ECO:0000313" key="2">
    <source>
        <dbReference type="EMBL" id="QCT19906.1"/>
    </source>
</evidence>
<dbReference type="RefSeq" id="WP_138095783.1">
    <property type="nucleotide sequence ID" value="NZ_CP040428.1"/>
</dbReference>
<reference evidence="2 3" key="1">
    <citation type="submission" date="2019-05" db="EMBL/GenBank/DDBJ databases">
        <title>Complete genome sequence of Izhakiella calystegiae KSNA2, an endophyte isolated from beach morning glory (Calystegia soldanella).</title>
        <authorList>
            <person name="Jiang L."/>
            <person name="Jeong J.C."/>
            <person name="Kim C.Y."/>
            <person name="Kim D.H."/>
            <person name="Kim S.W."/>
            <person name="Lee j."/>
        </authorList>
    </citation>
    <scope>NUCLEOTIDE SEQUENCE [LARGE SCALE GENOMIC DNA]</scope>
    <source>
        <strain evidence="2 3">KSNA2</strain>
    </source>
</reference>
<keyword evidence="1" id="KW-0472">Membrane</keyword>
<feature type="transmembrane region" description="Helical" evidence="1">
    <location>
        <begin position="7"/>
        <end position="26"/>
    </location>
</feature>
<gene>
    <name evidence="2" type="ORF">FEM41_09715</name>
</gene>
<evidence type="ECO:0000313" key="3">
    <source>
        <dbReference type="Proteomes" id="UP000302163"/>
    </source>
</evidence>
<organism evidence="2 3">
    <name type="scientific">Jejubacter calystegiae</name>
    <dbReference type="NCBI Taxonomy" id="2579935"/>
    <lineage>
        <taxon>Bacteria</taxon>
        <taxon>Pseudomonadati</taxon>
        <taxon>Pseudomonadota</taxon>
        <taxon>Gammaproteobacteria</taxon>
        <taxon>Enterobacterales</taxon>
        <taxon>Enterobacteriaceae</taxon>
        <taxon>Jejubacter</taxon>
    </lineage>
</organism>
<dbReference type="OrthoDB" id="6605762at2"/>
<keyword evidence="1" id="KW-0812">Transmembrane</keyword>
<sequence>MSLQKHIYLLILSLLLGALLAVIVYFCRFNPEVPQTPCSSTMNNGLFMDDDNRRYSFSGGVTWWPKEKKISFFGVKKVNENLITVKRVLSLDQVQQSHNVISARVAQVSIAPGDSLGKNAVMFSGKGDSIMMMFKRLNHNSWLLMLNDNWILMCANK</sequence>
<keyword evidence="3" id="KW-1185">Reference proteome</keyword>
<evidence type="ECO:0000256" key="1">
    <source>
        <dbReference type="SAM" id="Phobius"/>
    </source>
</evidence>
<protein>
    <submittedName>
        <fullName evidence="2">Uncharacterized protein</fullName>
    </submittedName>
</protein>
<dbReference type="Proteomes" id="UP000302163">
    <property type="component" value="Chromosome"/>
</dbReference>
<dbReference type="AlphaFoldDB" id="A0A4P8YJ31"/>
<keyword evidence="1" id="KW-1133">Transmembrane helix</keyword>